<organism evidence="14 15">
    <name type="scientific">Candidatus Avidehalobacter gallistercoris</name>
    <dbReference type="NCBI Taxonomy" id="2840694"/>
    <lineage>
        <taxon>Bacteria</taxon>
        <taxon>Bacillati</taxon>
        <taxon>Bacillota</taxon>
        <taxon>Clostridia</taxon>
        <taxon>Eubacteriales</taxon>
        <taxon>Peptococcaceae</taxon>
        <taxon>Peptococcaceae incertae sedis</taxon>
        <taxon>Candidatus Avidehalobacter</taxon>
    </lineage>
</organism>
<evidence type="ECO:0000256" key="9">
    <source>
        <dbReference type="ARBA" id="ARBA00022691"/>
    </source>
</evidence>
<dbReference type="InterPro" id="IPR046886">
    <property type="entry name" value="RsmE_MTase_dom"/>
</dbReference>
<protein>
    <recommendedName>
        <fullName evidence="4 12">Ribosomal RNA small subunit methyltransferase E</fullName>
        <ecNumber evidence="3 12">2.1.1.193</ecNumber>
    </recommendedName>
</protein>
<accession>A0A9D1HMQ6</accession>
<dbReference type="NCBIfam" id="TIGR00046">
    <property type="entry name" value="RsmE family RNA methyltransferase"/>
    <property type="match status" value="1"/>
</dbReference>
<dbReference type="InterPro" id="IPR029028">
    <property type="entry name" value="Alpha/beta_knot_MTases"/>
</dbReference>
<feature type="domain" description="Ribosomal RNA small subunit methyltransferase E methyltransferase" evidence="13">
    <location>
        <begin position="70"/>
        <end position="238"/>
    </location>
</feature>
<dbReference type="CDD" id="cd18084">
    <property type="entry name" value="RsmE-like"/>
    <property type="match status" value="1"/>
</dbReference>
<dbReference type="InterPro" id="IPR029026">
    <property type="entry name" value="tRNA_m1G_MTases_N"/>
</dbReference>
<evidence type="ECO:0000256" key="7">
    <source>
        <dbReference type="ARBA" id="ARBA00022603"/>
    </source>
</evidence>
<dbReference type="EC" id="2.1.1.193" evidence="3 12"/>
<proteinExistence type="inferred from homology"/>
<evidence type="ECO:0000256" key="8">
    <source>
        <dbReference type="ARBA" id="ARBA00022679"/>
    </source>
</evidence>
<comment type="similarity">
    <text evidence="2 12">Belongs to the RNA methyltransferase RsmE family.</text>
</comment>
<evidence type="ECO:0000256" key="10">
    <source>
        <dbReference type="ARBA" id="ARBA00025699"/>
    </source>
</evidence>
<dbReference type="Gene3D" id="3.40.1280.10">
    <property type="match status" value="1"/>
</dbReference>
<dbReference type="EMBL" id="DVMH01000029">
    <property type="protein sequence ID" value="HIU10763.1"/>
    <property type="molecule type" value="Genomic_DNA"/>
</dbReference>
<dbReference type="Pfam" id="PF04452">
    <property type="entry name" value="Methyltrans_RNA"/>
    <property type="match status" value="1"/>
</dbReference>
<reference evidence="14" key="2">
    <citation type="journal article" date="2021" name="PeerJ">
        <title>Extensive microbial diversity within the chicken gut microbiome revealed by metagenomics and culture.</title>
        <authorList>
            <person name="Gilroy R."/>
            <person name="Ravi A."/>
            <person name="Getino M."/>
            <person name="Pursley I."/>
            <person name="Horton D.L."/>
            <person name="Alikhan N.F."/>
            <person name="Baker D."/>
            <person name="Gharbi K."/>
            <person name="Hall N."/>
            <person name="Watson M."/>
            <person name="Adriaenssens E.M."/>
            <person name="Foster-Nyarko E."/>
            <person name="Jarju S."/>
            <person name="Secka A."/>
            <person name="Antonio M."/>
            <person name="Oren A."/>
            <person name="Chaudhuri R.R."/>
            <person name="La Ragione R."/>
            <person name="Hildebrand F."/>
            <person name="Pallen M.J."/>
        </authorList>
    </citation>
    <scope>NUCLEOTIDE SEQUENCE</scope>
    <source>
        <strain evidence="14">2830</strain>
    </source>
</reference>
<dbReference type="GO" id="GO:0070475">
    <property type="term" value="P:rRNA base methylation"/>
    <property type="evidence" value="ECO:0007669"/>
    <property type="project" value="TreeGrafter"/>
</dbReference>
<keyword evidence="9 12" id="KW-0949">S-adenosyl-L-methionine</keyword>
<comment type="function">
    <text evidence="10 12">Specifically methylates the N3 position of the uracil ring of uridine 1498 (m3U1498) in 16S rRNA. Acts on the fully assembled 30S ribosomal subunit.</text>
</comment>
<sequence>MRFFLEDVAAVDDEVTLSPSDSRHLSRALRRTVGDKITVVSANRVFEAELTQVGDTVRARLLAELAAYSEAPLNLILLQGLAKGERMEIVIQKAVELGVSRIVPLALERSVIRLTGDKAEAKRARWQKIADAAAKQCGRTRLVEIAPVQGLAEALAALPPDCRVLMPWEEADGHTVGVALSEALAEAAPAACAVIIGPEGGLAAAEAELAAARGARLVTLGKRILRTETAAIAVLSIVMYQWGDLNGREV</sequence>
<evidence type="ECO:0000256" key="5">
    <source>
        <dbReference type="ARBA" id="ARBA00022490"/>
    </source>
</evidence>
<dbReference type="GO" id="GO:0005737">
    <property type="term" value="C:cytoplasm"/>
    <property type="evidence" value="ECO:0007669"/>
    <property type="project" value="UniProtKB-SubCell"/>
</dbReference>
<dbReference type="PANTHER" id="PTHR30027">
    <property type="entry name" value="RIBOSOMAL RNA SMALL SUBUNIT METHYLTRANSFERASE E"/>
    <property type="match status" value="1"/>
</dbReference>
<gene>
    <name evidence="14" type="ORF">IAB00_05945</name>
</gene>
<dbReference type="AlphaFoldDB" id="A0A9D1HMQ6"/>
<dbReference type="InterPro" id="IPR015947">
    <property type="entry name" value="PUA-like_sf"/>
</dbReference>
<comment type="caution">
    <text evidence="14">The sequence shown here is derived from an EMBL/GenBank/DDBJ whole genome shotgun (WGS) entry which is preliminary data.</text>
</comment>
<keyword evidence="8 12" id="KW-0808">Transferase</keyword>
<evidence type="ECO:0000256" key="3">
    <source>
        <dbReference type="ARBA" id="ARBA00012328"/>
    </source>
</evidence>
<dbReference type="SUPFAM" id="SSF75217">
    <property type="entry name" value="alpha/beta knot"/>
    <property type="match status" value="1"/>
</dbReference>
<keyword evidence="6 12" id="KW-0698">rRNA processing</keyword>
<evidence type="ECO:0000256" key="1">
    <source>
        <dbReference type="ARBA" id="ARBA00004496"/>
    </source>
</evidence>
<keyword evidence="5 12" id="KW-0963">Cytoplasm</keyword>
<dbReference type="PIRSF" id="PIRSF015601">
    <property type="entry name" value="MTase_slr0722"/>
    <property type="match status" value="1"/>
</dbReference>
<evidence type="ECO:0000313" key="14">
    <source>
        <dbReference type="EMBL" id="HIU10763.1"/>
    </source>
</evidence>
<evidence type="ECO:0000313" key="15">
    <source>
        <dbReference type="Proteomes" id="UP000824124"/>
    </source>
</evidence>
<name>A0A9D1HMQ6_9FIRM</name>
<comment type="subcellular location">
    <subcellularLocation>
        <location evidence="1 12">Cytoplasm</location>
    </subcellularLocation>
</comment>
<comment type="catalytic activity">
    <reaction evidence="11 12">
        <text>uridine(1498) in 16S rRNA + S-adenosyl-L-methionine = N(3)-methyluridine(1498) in 16S rRNA + S-adenosyl-L-homocysteine + H(+)</text>
        <dbReference type="Rhea" id="RHEA:42920"/>
        <dbReference type="Rhea" id="RHEA-COMP:10283"/>
        <dbReference type="Rhea" id="RHEA-COMP:10284"/>
        <dbReference type="ChEBI" id="CHEBI:15378"/>
        <dbReference type="ChEBI" id="CHEBI:57856"/>
        <dbReference type="ChEBI" id="CHEBI:59789"/>
        <dbReference type="ChEBI" id="CHEBI:65315"/>
        <dbReference type="ChEBI" id="CHEBI:74502"/>
        <dbReference type="EC" id="2.1.1.193"/>
    </reaction>
</comment>
<dbReference type="Proteomes" id="UP000824124">
    <property type="component" value="Unassembled WGS sequence"/>
</dbReference>
<evidence type="ECO:0000256" key="12">
    <source>
        <dbReference type="PIRNR" id="PIRNR015601"/>
    </source>
</evidence>
<reference evidence="14" key="1">
    <citation type="submission" date="2020-10" db="EMBL/GenBank/DDBJ databases">
        <authorList>
            <person name="Gilroy R."/>
        </authorList>
    </citation>
    <scope>NUCLEOTIDE SEQUENCE</scope>
    <source>
        <strain evidence="14">2830</strain>
    </source>
</reference>
<dbReference type="GO" id="GO:0070042">
    <property type="term" value="F:rRNA (uridine-N3-)-methyltransferase activity"/>
    <property type="evidence" value="ECO:0007669"/>
    <property type="project" value="TreeGrafter"/>
</dbReference>
<evidence type="ECO:0000256" key="4">
    <source>
        <dbReference type="ARBA" id="ARBA00013673"/>
    </source>
</evidence>
<evidence type="ECO:0000256" key="11">
    <source>
        <dbReference type="ARBA" id="ARBA00047944"/>
    </source>
</evidence>
<dbReference type="InterPro" id="IPR006700">
    <property type="entry name" value="RsmE"/>
</dbReference>
<evidence type="ECO:0000256" key="2">
    <source>
        <dbReference type="ARBA" id="ARBA00005528"/>
    </source>
</evidence>
<dbReference type="NCBIfam" id="NF008692">
    <property type="entry name" value="PRK11713.1-5"/>
    <property type="match status" value="1"/>
</dbReference>
<dbReference type="PANTHER" id="PTHR30027:SF3">
    <property type="entry name" value="16S RRNA (URACIL(1498)-N(3))-METHYLTRANSFERASE"/>
    <property type="match status" value="1"/>
</dbReference>
<dbReference type="SUPFAM" id="SSF88697">
    <property type="entry name" value="PUA domain-like"/>
    <property type="match status" value="1"/>
</dbReference>
<evidence type="ECO:0000259" key="13">
    <source>
        <dbReference type="Pfam" id="PF04452"/>
    </source>
</evidence>
<keyword evidence="7 12" id="KW-0489">Methyltransferase</keyword>
<evidence type="ECO:0000256" key="6">
    <source>
        <dbReference type="ARBA" id="ARBA00022552"/>
    </source>
</evidence>